<keyword evidence="3" id="KW-1185">Reference proteome</keyword>
<reference evidence="3" key="1">
    <citation type="journal article" date="2019" name="Int. J. Syst. Evol. Microbiol.">
        <title>The Global Catalogue of Microorganisms (GCM) 10K type strain sequencing project: providing services to taxonomists for standard genome sequencing and annotation.</title>
        <authorList>
            <consortium name="The Broad Institute Genomics Platform"/>
            <consortium name="The Broad Institute Genome Sequencing Center for Infectious Disease"/>
            <person name="Wu L."/>
            <person name="Ma J."/>
        </authorList>
    </citation>
    <scope>NUCLEOTIDE SEQUENCE [LARGE SCALE GENOMIC DNA]</scope>
    <source>
        <strain evidence="3">JCM 14307</strain>
    </source>
</reference>
<dbReference type="Proteomes" id="UP001500280">
    <property type="component" value="Unassembled WGS sequence"/>
</dbReference>
<comment type="caution">
    <text evidence="2">The sequence shown here is derived from an EMBL/GenBank/DDBJ whole genome shotgun (WGS) entry which is preliminary data.</text>
</comment>
<gene>
    <name evidence="2" type="ORF">GCM10009745_20550</name>
</gene>
<accession>A0ABP4STK2</accession>
<evidence type="ECO:0000313" key="3">
    <source>
        <dbReference type="Proteomes" id="UP001500280"/>
    </source>
</evidence>
<proteinExistence type="inferred from homology"/>
<evidence type="ECO:0000256" key="1">
    <source>
        <dbReference type="ARBA" id="ARBA00008525"/>
    </source>
</evidence>
<dbReference type="EMBL" id="BAAANF010000006">
    <property type="protein sequence ID" value="GAA1677085.1"/>
    <property type="molecule type" value="Genomic_DNA"/>
</dbReference>
<protein>
    <submittedName>
        <fullName evidence="2">CbrC family protein</fullName>
    </submittedName>
</protein>
<organism evidence="2 3">
    <name type="scientific">Kribbella yunnanensis</name>
    <dbReference type="NCBI Taxonomy" id="190194"/>
    <lineage>
        <taxon>Bacteria</taxon>
        <taxon>Bacillati</taxon>
        <taxon>Actinomycetota</taxon>
        <taxon>Actinomycetes</taxon>
        <taxon>Propionibacteriales</taxon>
        <taxon>Kribbellaceae</taxon>
        <taxon>Kribbella</taxon>
    </lineage>
</organism>
<evidence type="ECO:0000313" key="2">
    <source>
        <dbReference type="EMBL" id="GAA1677085.1"/>
    </source>
</evidence>
<dbReference type="RefSeq" id="WP_344148730.1">
    <property type="nucleotide sequence ID" value="NZ_BAAANF010000006.1"/>
</dbReference>
<sequence length="181" mass="19576">MNGPTLPSFRYHPLPVSTGSVALEDGACSVCCQSRGALYTGYLITDDGDDVQVCPWCIADGTAADALDISFTDIQPITSSGIPPEVLDEIELRTPGFTGWQQERWMFHCDDGAAYLGTAGTEALRQHSAAIKAIEAEGRESGWSDDDISSYINSLSRDAPPTAYLFQCLHCSTYLAYSDFT</sequence>
<name>A0ABP4STK2_9ACTN</name>
<dbReference type="Pfam" id="PF03691">
    <property type="entry name" value="UPF0167"/>
    <property type="match status" value="1"/>
</dbReference>
<dbReference type="InterPro" id="IPR005363">
    <property type="entry name" value="UPF0167"/>
</dbReference>
<comment type="similarity">
    <text evidence="1">Belongs to the UPF0167 family.</text>
</comment>